<name>F2NR54_MARHT</name>
<dbReference type="Proteomes" id="UP000007030">
    <property type="component" value="Chromosome"/>
</dbReference>
<keyword evidence="1" id="KW-0732">Signal</keyword>
<reference evidence="2 3" key="1">
    <citation type="journal article" date="2012" name="Stand. Genomic Sci.">
        <title>Complete genome sequence of the aerobic, heterotroph Marinithermus hydrothermalis type strain (T1(T)) from a deep-sea hydrothermal vent chimney.</title>
        <authorList>
            <person name="Copeland A."/>
            <person name="Gu W."/>
            <person name="Yasawong M."/>
            <person name="Lapidus A."/>
            <person name="Lucas S."/>
            <person name="Deshpande S."/>
            <person name="Pagani I."/>
            <person name="Tapia R."/>
            <person name="Cheng J.F."/>
            <person name="Goodwin L.A."/>
            <person name="Pitluck S."/>
            <person name="Liolios K."/>
            <person name="Ivanova N."/>
            <person name="Mavromatis K."/>
            <person name="Mikhailova N."/>
            <person name="Pati A."/>
            <person name="Chen A."/>
            <person name="Palaniappan K."/>
            <person name="Land M."/>
            <person name="Pan C."/>
            <person name="Brambilla E.M."/>
            <person name="Rohde M."/>
            <person name="Tindall B.J."/>
            <person name="Sikorski J."/>
            <person name="Goker M."/>
            <person name="Detter J.C."/>
            <person name="Bristow J."/>
            <person name="Eisen J.A."/>
            <person name="Markowitz V."/>
            <person name="Hugenholtz P."/>
            <person name="Kyrpides N.C."/>
            <person name="Klenk H.P."/>
            <person name="Woyke T."/>
        </authorList>
    </citation>
    <scope>NUCLEOTIDE SEQUENCE [LARGE SCALE GENOMIC DNA]</scope>
    <source>
        <strain evidence="3">DSM 14884 / JCM 11576 / T1</strain>
    </source>
</reference>
<dbReference type="OrthoDB" id="10019899at2"/>
<keyword evidence="3" id="KW-1185">Reference proteome</keyword>
<accession>F2NR54</accession>
<feature type="chain" id="PRO_5003282791" evidence="1">
    <location>
        <begin position="33"/>
        <end position="148"/>
    </location>
</feature>
<dbReference type="AlphaFoldDB" id="F2NR54"/>
<protein>
    <submittedName>
        <fullName evidence="2">Uncharacterized protein</fullName>
    </submittedName>
</protein>
<evidence type="ECO:0000313" key="2">
    <source>
        <dbReference type="EMBL" id="AEB12903.1"/>
    </source>
</evidence>
<evidence type="ECO:0000313" key="3">
    <source>
        <dbReference type="Proteomes" id="UP000007030"/>
    </source>
</evidence>
<dbReference type="eggNOG" id="ENOG5033AE6">
    <property type="taxonomic scope" value="Bacteria"/>
</dbReference>
<sequence>MRGAWFLRQAIKPKTIAPALLLLLLAFSLALAQSLPEPVDPLKRAEPEPGKLALSVSLGYAPTGYRGLGVDPAKGPYTDRVASHGLSADLALSYALSETLSLGAGLAGALAYTQTLRTFADETQAYRDETRTDLIPRIALWTRGSRSP</sequence>
<dbReference type="EMBL" id="CP002630">
    <property type="protein sequence ID" value="AEB12903.1"/>
    <property type="molecule type" value="Genomic_DNA"/>
</dbReference>
<dbReference type="HOGENOM" id="CLU_1756659_0_0_0"/>
<dbReference type="KEGG" id="mhd:Marky_2181"/>
<evidence type="ECO:0000256" key="1">
    <source>
        <dbReference type="SAM" id="SignalP"/>
    </source>
</evidence>
<organism evidence="2 3">
    <name type="scientific">Marinithermus hydrothermalis (strain DSM 14884 / JCM 11576 / T1)</name>
    <dbReference type="NCBI Taxonomy" id="869210"/>
    <lineage>
        <taxon>Bacteria</taxon>
        <taxon>Thermotogati</taxon>
        <taxon>Deinococcota</taxon>
        <taxon>Deinococci</taxon>
        <taxon>Thermales</taxon>
        <taxon>Thermaceae</taxon>
        <taxon>Marinithermus</taxon>
    </lineage>
</organism>
<proteinExistence type="predicted"/>
<feature type="signal peptide" evidence="1">
    <location>
        <begin position="1"/>
        <end position="32"/>
    </location>
</feature>
<gene>
    <name evidence="2" type="ordered locus">Marky_2181</name>
</gene>